<keyword evidence="2" id="KW-1185">Reference proteome</keyword>
<dbReference type="OrthoDB" id="10251048at2759"/>
<dbReference type="AlphaFoldDB" id="A0A9P5NV60"/>
<gene>
    <name evidence="1" type="ORF">CPB84DRAFT_386547</name>
</gene>
<protein>
    <submittedName>
        <fullName evidence="1">Uncharacterized protein</fullName>
    </submittedName>
</protein>
<reference evidence="1" key="1">
    <citation type="submission" date="2020-11" db="EMBL/GenBank/DDBJ databases">
        <authorList>
            <consortium name="DOE Joint Genome Institute"/>
            <person name="Ahrendt S."/>
            <person name="Riley R."/>
            <person name="Andreopoulos W."/>
            <person name="LaButti K."/>
            <person name="Pangilinan J."/>
            <person name="Ruiz-duenas F.J."/>
            <person name="Barrasa J.M."/>
            <person name="Sanchez-Garcia M."/>
            <person name="Camarero S."/>
            <person name="Miyauchi S."/>
            <person name="Serrano A."/>
            <person name="Linde D."/>
            <person name="Babiker R."/>
            <person name="Drula E."/>
            <person name="Ayuso-Fernandez I."/>
            <person name="Pacheco R."/>
            <person name="Padilla G."/>
            <person name="Ferreira P."/>
            <person name="Barriuso J."/>
            <person name="Kellner H."/>
            <person name="Castanera R."/>
            <person name="Alfaro M."/>
            <person name="Ramirez L."/>
            <person name="Pisabarro A.G."/>
            <person name="Kuo A."/>
            <person name="Tritt A."/>
            <person name="Lipzen A."/>
            <person name="He G."/>
            <person name="Yan M."/>
            <person name="Ng V."/>
            <person name="Cullen D."/>
            <person name="Martin F."/>
            <person name="Rosso M.-N."/>
            <person name="Henrissat B."/>
            <person name="Hibbett D."/>
            <person name="Martinez A.T."/>
            <person name="Grigoriev I.V."/>
        </authorList>
    </citation>
    <scope>NUCLEOTIDE SEQUENCE</scope>
    <source>
        <strain evidence="1">AH 44721</strain>
    </source>
</reference>
<dbReference type="Proteomes" id="UP000724874">
    <property type="component" value="Unassembled WGS sequence"/>
</dbReference>
<dbReference type="EMBL" id="JADNYJ010000018">
    <property type="protein sequence ID" value="KAF8906464.1"/>
    <property type="molecule type" value="Genomic_DNA"/>
</dbReference>
<name>A0A9P5NV60_GYMJU</name>
<evidence type="ECO:0000313" key="2">
    <source>
        <dbReference type="Proteomes" id="UP000724874"/>
    </source>
</evidence>
<proteinExistence type="predicted"/>
<evidence type="ECO:0000313" key="1">
    <source>
        <dbReference type="EMBL" id="KAF8906464.1"/>
    </source>
</evidence>
<sequence>MQETERTAWSQNMVTTRRTPPWTCWRGIPRMLLFPPLSPWPLQNVNLTKRVWPFHTLSEAERRVSLPVDFSQTPISAIFVYHDPRNWALDIQVTCDTILSGGIIGGPSRPLEQQKAPVKLVFCNPDLLWKSDFERPRLGQGRSKWRSNPSSR</sequence>
<comment type="caution">
    <text evidence="1">The sequence shown here is derived from an EMBL/GenBank/DDBJ whole genome shotgun (WGS) entry which is preliminary data.</text>
</comment>
<dbReference type="InterPro" id="IPR023214">
    <property type="entry name" value="HAD_sf"/>
</dbReference>
<accession>A0A9P5NV60</accession>
<dbReference type="Gene3D" id="3.40.50.1000">
    <property type="entry name" value="HAD superfamily/HAD-like"/>
    <property type="match status" value="1"/>
</dbReference>
<organism evidence="1 2">
    <name type="scientific">Gymnopilus junonius</name>
    <name type="common">Spectacular rustgill mushroom</name>
    <name type="synonym">Gymnopilus spectabilis subsp. junonius</name>
    <dbReference type="NCBI Taxonomy" id="109634"/>
    <lineage>
        <taxon>Eukaryota</taxon>
        <taxon>Fungi</taxon>
        <taxon>Dikarya</taxon>
        <taxon>Basidiomycota</taxon>
        <taxon>Agaricomycotina</taxon>
        <taxon>Agaricomycetes</taxon>
        <taxon>Agaricomycetidae</taxon>
        <taxon>Agaricales</taxon>
        <taxon>Agaricineae</taxon>
        <taxon>Hymenogastraceae</taxon>
        <taxon>Gymnopilus</taxon>
    </lineage>
</organism>